<keyword evidence="1" id="KW-0175">Coiled coil</keyword>
<accession>A0AAD8JFH6</accession>
<organism evidence="4 5">
    <name type="scientific">Heracleum sosnowskyi</name>
    <dbReference type="NCBI Taxonomy" id="360622"/>
    <lineage>
        <taxon>Eukaryota</taxon>
        <taxon>Viridiplantae</taxon>
        <taxon>Streptophyta</taxon>
        <taxon>Embryophyta</taxon>
        <taxon>Tracheophyta</taxon>
        <taxon>Spermatophyta</taxon>
        <taxon>Magnoliopsida</taxon>
        <taxon>eudicotyledons</taxon>
        <taxon>Gunneridae</taxon>
        <taxon>Pentapetalae</taxon>
        <taxon>asterids</taxon>
        <taxon>campanulids</taxon>
        <taxon>Apiales</taxon>
        <taxon>Apiaceae</taxon>
        <taxon>Apioideae</taxon>
        <taxon>apioid superclade</taxon>
        <taxon>Tordylieae</taxon>
        <taxon>Tordyliinae</taxon>
        <taxon>Heracleum</taxon>
    </lineage>
</organism>
<evidence type="ECO:0000259" key="3">
    <source>
        <dbReference type="Pfam" id="PF04195"/>
    </source>
</evidence>
<feature type="coiled-coil region" evidence="1">
    <location>
        <begin position="380"/>
        <end position="468"/>
    </location>
</feature>
<dbReference type="Proteomes" id="UP001237642">
    <property type="component" value="Unassembled WGS sequence"/>
</dbReference>
<dbReference type="Pfam" id="PF04195">
    <property type="entry name" value="Transposase_28"/>
    <property type="match status" value="1"/>
</dbReference>
<feature type="compositionally biased region" description="Polar residues" evidence="2">
    <location>
        <begin position="248"/>
        <end position="265"/>
    </location>
</feature>
<name>A0AAD8JFH6_9APIA</name>
<sequence>MSTSLTEDSLHDLVEQFRPEGRIILPAPHMRCYHFNHPENGGRAPRMVLSSFLLKLGISAPLHPFIQEILEYYGLAPLQINPNDYRSAIALYILYKKQGYPTLTARQLGYFLNLKHSVEFGYFYLSVWPYYNKKKLIFGGPSNSGKWKDPFFYVHKVPRVQTHFYYDPEPPVRTSLQGQEKLNADNLLKIPVSERNIRKLITTANLIEYSFLKEGTRLTPSKKSRRKRKEMAISPPPFLDEPEVQARTVPSANQTGSQAVVSNKVTRTKEIPPQKTTLTEYLATGGGSPQKRKTRQTKDAPPEADASKRARKELPPNPQGNVVASALVRLRVPHISENDLRAWTSGSFEANNDAITKATVEVFIRQINRHRELRSMGQASARLDKDNRILKNKLDEARKANVALVEESKQSILDTTTSLEKDLRESRALVEKMKKEHSNVIADASSEINYLKTQVAELEAKMAAQGDEFEAKFSRLEASRDEEVKDAKALGSKNFMKGFMTKVPEFDWSPLGAVTVSYAEKLRIEMEEEAVERACIADELQPVPEAQLAPEANEETPQA</sequence>
<evidence type="ECO:0000313" key="4">
    <source>
        <dbReference type="EMBL" id="KAK1403387.1"/>
    </source>
</evidence>
<dbReference type="AlphaFoldDB" id="A0AAD8JFH6"/>
<dbReference type="InterPro" id="IPR007321">
    <property type="entry name" value="Transposase_28"/>
</dbReference>
<evidence type="ECO:0000256" key="2">
    <source>
        <dbReference type="SAM" id="MobiDB-lite"/>
    </source>
</evidence>
<evidence type="ECO:0000256" key="1">
    <source>
        <dbReference type="SAM" id="Coils"/>
    </source>
</evidence>
<feature type="region of interest" description="Disordered" evidence="2">
    <location>
        <begin position="219"/>
        <end position="320"/>
    </location>
</feature>
<proteinExistence type="predicted"/>
<comment type="caution">
    <text evidence="4">The sequence shown here is derived from an EMBL/GenBank/DDBJ whole genome shotgun (WGS) entry which is preliminary data.</text>
</comment>
<feature type="domain" description="Transposase (putative) gypsy type" evidence="3">
    <location>
        <begin position="53"/>
        <end position="92"/>
    </location>
</feature>
<evidence type="ECO:0000313" key="5">
    <source>
        <dbReference type="Proteomes" id="UP001237642"/>
    </source>
</evidence>
<gene>
    <name evidence="4" type="ORF">POM88_002992</name>
</gene>
<feature type="compositionally biased region" description="Basic residues" evidence="2">
    <location>
        <begin position="220"/>
        <end position="229"/>
    </location>
</feature>
<dbReference type="EMBL" id="JAUIZM010000001">
    <property type="protein sequence ID" value="KAK1403387.1"/>
    <property type="molecule type" value="Genomic_DNA"/>
</dbReference>
<protein>
    <recommendedName>
        <fullName evidence="3">Transposase (putative) gypsy type domain-containing protein</fullName>
    </recommendedName>
</protein>
<feature type="compositionally biased region" description="Basic and acidic residues" evidence="2">
    <location>
        <begin position="296"/>
        <end position="314"/>
    </location>
</feature>
<reference evidence="4" key="2">
    <citation type="submission" date="2023-05" db="EMBL/GenBank/DDBJ databases">
        <authorList>
            <person name="Schelkunov M.I."/>
        </authorList>
    </citation>
    <scope>NUCLEOTIDE SEQUENCE</scope>
    <source>
        <strain evidence="4">Hsosn_3</strain>
        <tissue evidence="4">Leaf</tissue>
    </source>
</reference>
<reference evidence="4" key="1">
    <citation type="submission" date="2023-02" db="EMBL/GenBank/DDBJ databases">
        <title>Genome of toxic invasive species Heracleum sosnowskyi carries increased number of genes despite the absence of recent whole-genome duplications.</title>
        <authorList>
            <person name="Schelkunov M."/>
            <person name="Shtratnikova V."/>
            <person name="Makarenko M."/>
            <person name="Klepikova A."/>
            <person name="Omelchenko D."/>
            <person name="Novikova G."/>
            <person name="Obukhova E."/>
            <person name="Bogdanov V."/>
            <person name="Penin A."/>
            <person name="Logacheva M."/>
        </authorList>
    </citation>
    <scope>NUCLEOTIDE SEQUENCE</scope>
    <source>
        <strain evidence="4">Hsosn_3</strain>
        <tissue evidence="4">Leaf</tissue>
    </source>
</reference>
<keyword evidence="5" id="KW-1185">Reference proteome</keyword>